<gene>
    <name evidence="1" type="ORF">FSZ31_04270</name>
</gene>
<organism evidence="1 2">
    <name type="scientific">Flavisphingopyxis soli</name>
    <dbReference type="NCBI Taxonomy" id="2601267"/>
    <lineage>
        <taxon>Bacteria</taxon>
        <taxon>Pseudomonadati</taxon>
        <taxon>Pseudomonadota</taxon>
        <taxon>Alphaproteobacteria</taxon>
        <taxon>Sphingomonadales</taxon>
        <taxon>Sphingopyxidaceae</taxon>
        <taxon>Flavisphingopyxis</taxon>
    </lineage>
</organism>
<comment type="caution">
    <text evidence="1">The sequence shown here is derived from an EMBL/GenBank/DDBJ whole genome shotgun (WGS) entry which is preliminary data.</text>
</comment>
<evidence type="ECO:0000313" key="1">
    <source>
        <dbReference type="EMBL" id="TXC74443.1"/>
    </source>
</evidence>
<dbReference type="Proteomes" id="UP000321129">
    <property type="component" value="Unassembled WGS sequence"/>
</dbReference>
<accession>A0A5C6UMN0</accession>
<protein>
    <recommendedName>
        <fullName evidence="3">AraC-type arabinose-binding/dimerisation domain-containing protein</fullName>
    </recommendedName>
</protein>
<dbReference type="OrthoDB" id="950196at2"/>
<dbReference type="SUPFAM" id="SSF51182">
    <property type="entry name" value="RmlC-like cupins"/>
    <property type="match status" value="1"/>
</dbReference>
<keyword evidence="2" id="KW-1185">Reference proteome</keyword>
<sequence length="152" mass="17836">MLWTRCSRLRASRAPDFVIGNDYLRRWWVIPRNRLFNIYHHDVLHSDEDRALHDHPWWNVSIVLAGGYFEHVIEAGGINRKVWRGPGSIVFRRAKAAHRLELPFEGARAFTLFITGPRIRQWGFHCAQAGWRHWKDFTNADDYGQIGRGCGE</sequence>
<reference evidence="1 2" key="1">
    <citation type="submission" date="2019-08" db="EMBL/GenBank/DDBJ databases">
        <title>Sphingorhabdus soil sp. nov., isolated from arctic soil.</title>
        <authorList>
            <person name="Liu Y."/>
        </authorList>
    </citation>
    <scope>NUCLEOTIDE SEQUENCE [LARGE SCALE GENOMIC DNA]</scope>
    <source>
        <strain evidence="1 2">D-2Q-5-6</strain>
    </source>
</reference>
<dbReference type="EMBL" id="VOPY01000001">
    <property type="protein sequence ID" value="TXC74443.1"/>
    <property type="molecule type" value="Genomic_DNA"/>
</dbReference>
<evidence type="ECO:0000313" key="2">
    <source>
        <dbReference type="Proteomes" id="UP000321129"/>
    </source>
</evidence>
<dbReference type="InterPro" id="IPR011051">
    <property type="entry name" value="RmlC_Cupin_sf"/>
</dbReference>
<dbReference type="AlphaFoldDB" id="A0A5C6UMN0"/>
<evidence type="ECO:0008006" key="3">
    <source>
        <dbReference type="Google" id="ProtNLM"/>
    </source>
</evidence>
<name>A0A5C6UMN0_9SPHN</name>
<proteinExistence type="predicted"/>